<accession>A0ABP3F7C0</accession>
<gene>
    <name evidence="1" type="ORF">GCM10010302_41440</name>
</gene>
<evidence type="ECO:0000313" key="1">
    <source>
        <dbReference type="EMBL" id="GAA0298478.1"/>
    </source>
</evidence>
<evidence type="ECO:0000313" key="2">
    <source>
        <dbReference type="Proteomes" id="UP001501867"/>
    </source>
</evidence>
<protein>
    <recommendedName>
        <fullName evidence="3">Helix-turn-helix domain-containing protein</fullName>
    </recommendedName>
</protein>
<dbReference type="RefSeq" id="WP_344161496.1">
    <property type="nucleotide sequence ID" value="NZ_BAAABV010000018.1"/>
</dbReference>
<reference evidence="2" key="1">
    <citation type="journal article" date="2019" name="Int. J. Syst. Evol. Microbiol.">
        <title>The Global Catalogue of Microorganisms (GCM) 10K type strain sequencing project: providing services to taxonomists for standard genome sequencing and annotation.</title>
        <authorList>
            <consortium name="The Broad Institute Genomics Platform"/>
            <consortium name="The Broad Institute Genome Sequencing Center for Infectious Disease"/>
            <person name="Wu L."/>
            <person name="Ma J."/>
        </authorList>
    </citation>
    <scope>NUCLEOTIDE SEQUENCE [LARGE SCALE GENOMIC DNA]</scope>
    <source>
        <strain evidence="2">JCM 4505</strain>
    </source>
</reference>
<keyword evidence="2" id="KW-1185">Reference proteome</keyword>
<organism evidence="1 2">
    <name type="scientific">Streptomyces polychromogenes</name>
    <dbReference type="NCBI Taxonomy" id="67342"/>
    <lineage>
        <taxon>Bacteria</taxon>
        <taxon>Bacillati</taxon>
        <taxon>Actinomycetota</taxon>
        <taxon>Actinomycetes</taxon>
        <taxon>Kitasatosporales</taxon>
        <taxon>Streptomycetaceae</taxon>
        <taxon>Streptomyces</taxon>
    </lineage>
</organism>
<comment type="caution">
    <text evidence="1">The sequence shown here is derived from an EMBL/GenBank/DDBJ whole genome shotgun (WGS) entry which is preliminary data.</text>
</comment>
<dbReference type="Proteomes" id="UP001501867">
    <property type="component" value="Unassembled WGS sequence"/>
</dbReference>
<evidence type="ECO:0008006" key="3">
    <source>
        <dbReference type="Google" id="ProtNLM"/>
    </source>
</evidence>
<dbReference type="EMBL" id="BAAABV010000018">
    <property type="protein sequence ID" value="GAA0298478.1"/>
    <property type="molecule type" value="Genomic_DNA"/>
</dbReference>
<proteinExistence type="predicted"/>
<name>A0ABP3F7C0_9ACTN</name>
<sequence>MAVKAPCQGEGCRRRAADGRARRRTADGGLLCRPCRERLDAGLAELTHLYEECGRMLAGAAPAGLRERTTGGDLPGLPFNGTAADVRAKMVSVLGSWSGLVAQERGFASPPRTVAALTAFLRRNGEWLAAHPAAAEATEEIARLVRAGRRAAFPEQARSIRLGACPRPGCAGSLTVAVRAGAPDAGPGADGAVVCDADPEHRWTSDRWSELSRTMDSGGESGTPGPAATERWLTAADIARLWHTSTGTVYRLASEQRWRRRNRAGRTYYNETDVRTCFDRRAAARA</sequence>